<feature type="compositionally biased region" description="Basic and acidic residues" evidence="1">
    <location>
        <begin position="24"/>
        <end position="57"/>
    </location>
</feature>
<evidence type="ECO:0000256" key="1">
    <source>
        <dbReference type="SAM" id="MobiDB-lite"/>
    </source>
</evidence>
<dbReference type="AlphaFoldDB" id="A0A7S2D4R3"/>
<proteinExistence type="predicted"/>
<evidence type="ECO:0000313" key="2">
    <source>
        <dbReference type="EMBL" id="CAD9442929.1"/>
    </source>
</evidence>
<accession>A0A7S2D4R3</accession>
<sequence length="153" mass="17601">MAHTYAASSSAAREADNAFLIAKNDYKEKKKEVKKQRDSLRRRQEEYEHQEQATAEEHTRIIETLRANAAESQEALEEERRRLRDLELELGTLRGRLAHSAKEQSEWEQDFRQGETTEMEGLMLHLRKLHRAHPEVAAAVQAQAQANAALALK</sequence>
<gene>
    <name evidence="2" type="ORF">CBRE1094_LOCUS13526</name>
</gene>
<reference evidence="2" key="1">
    <citation type="submission" date="2021-01" db="EMBL/GenBank/DDBJ databases">
        <authorList>
            <person name="Corre E."/>
            <person name="Pelletier E."/>
            <person name="Niang G."/>
            <person name="Scheremetjew M."/>
            <person name="Finn R."/>
            <person name="Kale V."/>
            <person name="Holt S."/>
            <person name="Cochrane G."/>
            <person name="Meng A."/>
            <person name="Brown T."/>
            <person name="Cohen L."/>
        </authorList>
    </citation>
    <scope>NUCLEOTIDE SEQUENCE</scope>
    <source>
        <strain evidence="2">UTEX LB 985</strain>
    </source>
</reference>
<feature type="region of interest" description="Disordered" evidence="1">
    <location>
        <begin position="23"/>
        <end position="57"/>
    </location>
</feature>
<protein>
    <submittedName>
        <fullName evidence="2">Uncharacterized protein</fullName>
    </submittedName>
</protein>
<name>A0A7S2D4R3_9EUKA</name>
<organism evidence="2">
    <name type="scientific">Haptolina brevifila</name>
    <dbReference type="NCBI Taxonomy" id="156173"/>
    <lineage>
        <taxon>Eukaryota</taxon>
        <taxon>Haptista</taxon>
        <taxon>Haptophyta</taxon>
        <taxon>Prymnesiophyceae</taxon>
        <taxon>Prymnesiales</taxon>
        <taxon>Prymnesiaceae</taxon>
        <taxon>Haptolina</taxon>
    </lineage>
</organism>
<dbReference type="EMBL" id="HBGU01024923">
    <property type="protein sequence ID" value="CAD9442929.1"/>
    <property type="molecule type" value="Transcribed_RNA"/>
</dbReference>